<reference evidence="2" key="1">
    <citation type="journal article" date="2021" name="PeerJ">
        <title>Extensive microbial diversity within the chicken gut microbiome revealed by metagenomics and culture.</title>
        <authorList>
            <person name="Gilroy R."/>
            <person name="Ravi A."/>
            <person name="Getino M."/>
            <person name="Pursley I."/>
            <person name="Horton D.L."/>
            <person name="Alikhan N.F."/>
            <person name="Baker D."/>
            <person name="Gharbi K."/>
            <person name="Hall N."/>
            <person name="Watson M."/>
            <person name="Adriaenssens E.M."/>
            <person name="Foster-Nyarko E."/>
            <person name="Jarju S."/>
            <person name="Secka A."/>
            <person name="Antonio M."/>
            <person name="Oren A."/>
            <person name="Chaudhuri R.R."/>
            <person name="La Ragione R."/>
            <person name="Hildebrand F."/>
            <person name="Pallen M.J."/>
        </authorList>
    </citation>
    <scope>NUCLEOTIDE SEQUENCE</scope>
    <source>
        <strain evidence="2">ChiHjej11B10-19426</strain>
    </source>
</reference>
<evidence type="ECO:0000259" key="1">
    <source>
        <dbReference type="PROSITE" id="PS50035"/>
    </source>
</evidence>
<gene>
    <name evidence="2" type="ORF">H9816_08505</name>
</gene>
<dbReference type="Gene3D" id="3.30.870.10">
    <property type="entry name" value="Endonuclease Chain A"/>
    <property type="match status" value="1"/>
</dbReference>
<dbReference type="GO" id="GO:0003824">
    <property type="term" value="F:catalytic activity"/>
    <property type="evidence" value="ECO:0007669"/>
    <property type="project" value="InterPro"/>
</dbReference>
<accession>A0A9D2ILW6</accession>
<evidence type="ECO:0000313" key="2">
    <source>
        <dbReference type="EMBL" id="HIZ15928.1"/>
    </source>
</evidence>
<dbReference type="SUPFAM" id="SSF56024">
    <property type="entry name" value="Phospholipase D/nuclease"/>
    <property type="match status" value="1"/>
</dbReference>
<organism evidence="2 3">
    <name type="scientific">Candidatus Tidjanibacter faecipullorum</name>
    <dbReference type="NCBI Taxonomy" id="2838766"/>
    <lineage>
        <taxon>Bacteria</taxon>
        <taxon>Pseudomonadati</taxon>
        <taxon>Bacteroidota</taxon>
        <taxon>Bacteroidia</taxon>
        <taxon>Bacteroidales</taxon>
        <taxon>Rikenellaceae</taxon>
        <taxon>Tidjanibacter</taxon>
    </lineage>
</organism>
<dbReference type="Proteomes" id="UP000824014">
    <property type="component" value="Unassembled WGS sequence"/>
</dbReference>
<comment type="caution">
    <text evidence="2">The sequence shown here is derived from an EMBL/GenBank/DDBJ whole genome shotgun (WGS) entry which is preliminary data.</text>
</comment>
<evidence type="ECO:0000313" key="3">
    <source>
        <dbReference type="Proteomes" id="UP000824014"/>
    </source>
</evidence>
<sequence>MPTRYIADAEHYTDVLSKVAVVKRSLWIATADIKDLHVAGAAGRAARTVPFLEVLAGLLNRGVEVRLMHAKEPGPIFRQEFDRYPVLAARLERVLCPRLHAKMMIFDCREVYLGSANLTGAGIGMKSAATRNFECGILSDEAAIVAPAMHQFDSIWMGERCRACRRRDYCGDPIV</sequence>
<dbReference type="SMART" id="SM00155">
    <property type="entry name" value="PLDc"/>
    <property type="match status" value="1"/>
</dbReference>
<dbReference type="InterPro" id="IPR001736">
    <property type="entry name" value="PLipase_D/transphosphatidylase"/>
</dbReference>
<feature type="domain" description="PLD phosphodiesterase" evidence="1">
    <location>
        <begin position="95"/>
        <end position="122"/>
    </location>
</feature>
<dbReference type="CDD" id="cd00138">
    <property type="entry name" value="PLDc_SF"/>
    <property type="match status" value="1"/>
</dbReference>
<name>A0A9D2ILW6_9BACT</name>
<dbReference type="EMBL" id="DXCC01000032">
    <property type="protein sequence ID" value="HIZ15928.1"/>
    <property type="molecule type" value="Genomic_DNA"/>
</dbReference>
<reference evidence="2" key="2">
    <citation type="submission" date="2021-04" db="EMBL/GenBank/DDBJ databases">
        <authorList>
            <person name="Gilroy R."/>
        </authorList>
    </citation>
    <scope>NUCLEOTIDE SEQUENCE</scope>
    <source>
        <strain evidence="2">ChiHjej11B10-19426</strain>
    </source>
</reference>
<dbReference type="InterPro" id="IPR025202">
    <property type="entry name" value="PLD-like_dom"/>
</dbReference>
<dbReference type="AlphaFoldDB" id="A0A9D2ILW6"/>
<dbReference type="Pfam" id="PF13091">
    <property type="entry name" value="PLDc_2"/>
    <property type="match status" value="1"/>
</dbReference>
<dbReference type="PROSITE" id="PS50035">
    <property type="entry name" value="PLD"/>
    <property type="match status" value="1"/>
</dbReference>
<dbReference type="GO" id="GO:0006793">
    <property type="term" value="P:phosphorus metabolic process"/>
    <property type="evidence" value="ECO:0007669"/>
    <property type="project" value="UniProtKB-ARBA"/>
</dbReference>
<proteinExistence type="predicted"/>
<protein>
    <submittedName>
        <fullName evidence="2">Phospholipase</fullName>
    </submittedName>
</protein>